<dbReference type="InterPro" id="IPR039754">
    <property type="entry name" value="Esf1"/>
</dbReference>
<evidence type="ECO:0000313" key="8">
    <source>
        <dbReference type="EMBL" id="KAH9316440.1"/>
    </source>
</evidence>
<dbReference type="OMA" id="QFHYSVS"/>
<feature type="region of interest" description="Disordered" evidence="5">
    <location>
        <begin position="235"/>
        <end position="257"/>
    </location>
</feature>
<feature type="region of interest" description="Disordered" evidence="5">
    <location>
        <begin position="55"/>
        <end position="180"/>
    </location>
</feature>
<dbReference type="AlphaFoldDB" id="A0AA38G6W5"/>
<dbReference type="GO" id="GO:0003723">
    <property type="term" value="F:RNA binding"/>
    <property type="evidence" value="ECO:0007669"/>
    <property type="project" value="TreeGrafter"/>
</dbReference>
<keyword evidence="9" id="KW-1185">Reference proteome</keyword>
<proteinExistence type="inferred from homology"/>
<comment type="caution">
    <text evidence="8">The sequence shown here is derived from an EMBL/GenBank/DDBJ whole genome shotgun (WGS) entry which is preliminary data.</text>
</comment>
<sequence>MAKANPAKESMDGVITDKRFSRLHSDPRFTRLPRNNSKVQIDSRFQRMFSDKNFSESLSFDKRGRPKKTKEKNKLLEYYYHRDQEEGEEEEDEENAIKQAEENNEDKSISRIDAKSKPNVLSCENSSEKTYKKNKKNEGKHEKFRAVSGHVHGVSVPEDDNLDNVRGTSDSKKKKKKKECKMNDKFDGLHEAVYTEGGPEGDEGTQLMKMKKKNKNKIIDNKFDLSDDMFAEEGSNVKQGAGSIKKKKKNDTSSGLNDTVCTEEVWENNREVELKKKKKNKSKVNNDLGDSEERMHKGKYGAEVHGLEQVKEDNEQVRTLPEEEVLTVSSRYKDASNSSKKMKGGGRLGEGTKHASATDKLNVAKGSQKEMENMDIEKQKEKQNSILESGKKRDITVEGFSRKHQQSEDDQELSESESFSGEDADVLESEESETSLSSSDEDDNQIELESPEKEEVTTVDHETRRLAVVNMDWNHIKAVDLIVMMNSFLPKGGRILSIGVYPSEFGLKQMEEEAVRGPDLFGTDDDSDEDEETEIDNEKLRQYEKARLRYYYAVIECDSSATADYLYKACDGVEFERTSNVMDLRFIPDDMEFNHPPRDVATEVPTTYEAPDFHTRALQHSKVNISWDDDEPLRVKTLNRKYDPKQLNEMDFKAYLASDDDVSDSDEDGEGEEDVMDDGKKKDLREKYRSLLLDSGDPLEHREDKDDKDMEITFNTGLEELSKRILEKNKNKSEETVWESYLKKRNEKRKARKNMATRSSEDESDYSDREDARNEEQGNQSDDFFLDDDSLDSGEMGVSIAGSKVEKVGKKKSKSKTIPSETKSEDASKAELELLLTDDHGLESSVRGYNLKPKKSKGRKLKESPVEDKLPTVDTDDPRFSALFTSHHFAIDPTDPQFKRSATYSRSIVQKQQKKFADKTVDGLKATAQKESKVVDSSTKKRKTELSSLIKSVKRK</sequence>
<dbReference type="GO" id="GO:0005730">
    <property type="term" value="C:nucleolus"/>
    <property type="evidence" value="ECO:0007669"/>
    <property type="project" value="UniProtKB-SubCell"/>
</dbReference>
<name>A0AA38G6W5_TAXCH</name>
<evidence type="ECO:0000256" key="5">
    <source>
        <dbReference type="SAM" id="MobiDB-lite"/>
    </source>
</evidence>
<dbReference type="PANTHER" id="PTHR12202">
    <property type="entry name" value="ESF1 HOMOLOG"/>
    <property type="match status" value="1"/>
</dbReference>
<keyword evidence="3" id="KW-0175">Coiled coil</keyword>
<feature type="region of interest" description="Disordered" evidence="5">
    <location>
        <begin position="927"/>
        <end position="956"/>
    </location>
</feature>
<evidence type="ECO:0000259" key="7">
    <source>
        <dbReference type="Pfam" id="PF25121"/>
    </source>
</evidence>
<accession>A0AA38G6W5</accession>
<comment type="similarity">
    <text evidence="2">Belongs to the ESF1 family.</text>
</comment>
<feature type="non-terminal residue" evidence="8">
    <location>
        <position position="1"/>
    </location>
</feature>
<evidence type="ECO:0000256" key="1">
    <source>
        <dbReference type="ARBA" id="ARBA00004604"/>
    </source>
</evidence>
<feature type="compositionally biased region" description="Basic and acidic residues" evidence="5">
    <location>
        <begin position="291"/>
        <end position="316"/>
    </location>
</feature>
<feature type="region of interest" description="Disordered" evidence="5">
    <location>
        <begin position="744"/>
        <end position="829"/>
    </location>
</feature>
<feature type="compositionally biased region" description="Basic and acidic residues" evidence="5">
    <location>
        <begin position="126"/>
        <end position="145"/>
    </location>
</feature>
<feature type="compositionally biased region" description="Acidic residues" evidence="5">
    <location>
        <begin position="85"/>
        <end position="94"/>
    </location>
</feature>
<feature type="compositionally biased region" description="Basic and acidic residues" evidence="5">
    <location>
        <begin position="766"/>
        <end position="776"/>
    </location>
</feature>
<feature type="compositionally biased region" description="Polar residues" evidence="5">
    <location>
        <begin position="327"/>
        <end position="339"/>
    </location>
</feature>
<dbReference type="InterPro" id="IPR056750">
    <property type="entry name" value="RRM_ESF1"/>
</dbReference>
<feature type="compositionally biased region" description="Basic and acidic residues" evidence="5">
    <location>
        <begin position="95"/>
        <end position="116"/>
    </location>
</feature>
<feature type="region of interest" description="Disordered" evidence="5">
    <location>
        <begin position="658"/>
        <end position="682"/>
    </location>
</feature>
<dbReference type="InterPro" id="IPR012580">
    <property type="entry name" value="NUC153"/>
</dbReference>
<feature type="compositionally biased region" description="Basic and acidic residues" evidence="5">
    <location>
        <begin position="72"/>
        <end position="84"/>
    </location>
</feature>
<dbReference type="GO" id="GO:0006364">
    <property type="term" value="P:rRNA processing"/>
    <property type="evidence" value="ECO:0007669"/>
    <property type="project" value="InterPro"/>
</dbReference>
<evidence type="ECO:0000256" key="4">
    <source>
        <dbReference type="ARBA" id="ARBA00023242"/>
    </source>
</evidence>
<feature type="domain" description="ESF1 RRM" evidence="7">
    <location>
        <begin position="463"/>
        <end position="602"/>
    </location>
</feature>
<keyword evidence="4" id="KW-0539">Nucleus</keyword>
<feature type="compositionally biased region" description="Acidic residues" evidence="5">
    <location>
        <begin position="658"/>
        <end position="676"/>
    </location>
</feature>
<comment type="subcellular location">
    <subcellularLocation>
        <location evidence="1">Nucleus</location>
        <location evidence="1">Nucleolus</location>
    </subcellularLocation>
</comment>
<feature type="region of interest" description="Disordered" evidence="5">
    <location>
        <begin position="844"/>
        <end position="877"/>
    </location>
</feature>
<feature type="domain" description="NUC153" evidence="6">
    <location>
        <begin position="877"/>
        <end position="900"/>
    </location>
</feature>
<feature type="compositionally biased region" description="Acidic residues" evidence="5">
    <location>
        <begin position="408"/>
        <end position="446"/>
    </location>
</feature>
<evidence type="ECO:0000256" key="2">
    <source>
        <dbReference type="ARBA" id="ARBA00009087"/>
    </source>
</evidence>
<feature type="compositionally biased region" description="Basic and acidic residues" evidence="5">
    <location>
        <begin position="367"/>
        <end position="396"/>
    </location>
</feature>
<dbReference type="Proteomes" id="UP000824469">
    <property type="component" value="Unassembled WGS sequence"/>
</dbReference>
<evidence type="ECO:0000259" key="6">
    <source>
        <dbReference type="Pfam" id="PF08159"/>
    </source>
</evidence>
<feature type="compositionally biased region" description="Basic residues" evidence="5">
    <location>
        <begin position="744"/>
        <end position="755"/>
    </location>
</feature>
<gene>
    <name evidence="8" type="ORF">KI387_025067</name>
</gene>
<feature type="compositionally biased region" description="Basic and acidic residues" evidence="5">
    <location>
        <begin position="861"/>
        <end position="877"/>
    </location>
</feature>
<evidence type="ECO:0000313" key="9">
    <source>
        <dbReference type="Proteomes" id="UP000824469"/>
    </source>
</evidence>
<feature type="region of interest" description="Disordered" evidence="5">
    <location>
        <begin position="25"/>
        <end position="44"/>
    </location>
</feature>
<evidence type="ECO:0000256" key="3">
    <source>
        <dbReference type="ARBA" id="ARBA00023054"/>
    </source>
</evidence>
<protein>
    <recommendedName>
        <fullName evidence="10">NUC153 domain-containing protein</fullName>
    </recommendedName>
</protein>
<feature type="region of interest" description="Disordered" evidence="5">
    <location>
        <begin position="275"/>
        <end position="459"/>
    </location>
</feature>
<dbReference type="Pfam" id="PF08159">
    <property type="entry name" value="NUC153"/>
    <property type="match status" value="1"/>
</dbReference>
<feature type="compositionally biased region" description="Basic and acidic residues" evidence="5">
    <location>
        <begin position="450"/>
        <end position="459"/>
    </location>
</feature>
<dbReference type="EMBL" id="JAHRHJ020000005">
    <property type="protein sequence ID" value="KAH9316440.1"/>
    <property type="molecule type" value="Genomic_DNA"/>
</dbReference>
<organism evidence="8 9">
    <name type="scientific">Taxus chinensis</name>
    <name type="common">Chinese yew</name>
    <name type="synonym">Taxus wallichiana var. chinensis</name>
    <dbReference type="NCBI Taxonomy" id="29808"/>
    <lineage>
        <taxon>Eukaryota</taxon>
        <taxon>Viridiplantae</taxon>
        <taxon>Streptophyta</taxon>
        <taxon>Embryophyta</taxon>
        <taxon>Tracheophyta</taxon>
        <taxon>Spermatophyta</taxon>
        <taxon>Pinopsida</taxon>
        <taxon>Pinidae</taxon>
        <taxon>Conifers II</taxon>
        <taxon>Cupressales</taxon>
        <taxon>Taxaceae</taxon>
        <taxon>Taxus</taxon>
    </lineage>
</organism>
<reference evidence="8 9" key="1">
    <citation type="journal article" date="2021" name="Nat. Plants">
        <title>The Taxus genome provides insights into paclitaxel biosynthesis.</title>
        <authorList>
            <person name="Xiong X."/>
            <person name="Gou J."/>
            <person name="Liao Q."/>
            <person name="Li Y."/>
            <person name="Zhou Q."/>
            <person name="Bi G."/>
            <person name="Li C."/>
            <person name="Du R."/>
            <person name="Wang X."/>
            <person name="Sun T."/>
            <person name="Guo L."/>
            <person name="Liang H."/>
            <person name="Lu P."/>
            <person name="Wu Y."/>
            <person name="Zhang Z."/>
            <person name="Ro D.K."/>
            <person name="Shang Y."/>
            <person name="Huang S."/>
            <person name="Yan J."/>
        </authorList>
    </citation>
    <scope>NUCLEOTIDE SEQUENCE [LARGE SCALE GENOMIC DNA]</scope>
    <source>
        <strain evidence="8">Ta-2019</strain>
    </source>
</reference>
<dbReference type="PANTHER" id="PTHR12202:SF0">
    <property type="entry name" value="ESF1 HOMOLOG"/>
    <property type="match status" value="1"/>
</dbReference>
<dbReference type="Pfam" id="PF25121">
    <property type="entry name" value="RRM_ESF1"/>
    <property type="match status" value="1"/>
</dbReference>
<evidence type="ECO:0008006" key="10">
    <source>
        <dbReference type="Google" id="ProtNLM"/>
    </source>
</evidence>